<protein>
    <submittedName>
        <fullName evidence="12">ABC transporter related protein</fullName>
    </submittedName>
</protein>
<evidence type="ECO:0000313" key="13">
    <source>
        <dbReference type="Proteomes" id="UP000009047"/>
    </source>
</evidence>
<dbReference type="PANTHER" id="PTHR43553:SF23">
    <property type="entry name" value="ABC TRANSPORTER ATP-BINDING COMPONENT"/>
    <property type="match status" value="1"/>
</dbReference>
<evidence type="ECO:0000256" key="10">
    <source>
        <dbReference type="ARBA" id="ARBA00025157"/>
    </source>
</evidence>
<dbReference type="CDD" id="cd03225">
    <property type="entry name" value="ABC_cobalt_CbiO_domain1"/>
    <property type="match status" value="1"/>
</dbReference>
<dbReference type="eggNOG" id="COG1122">
    <property type="taxonomic scope" value="Bacteria"/>
</dbReference>
<dbReference type="AlphaFoldDB" id="E1QGJ1"/>
<evidence type="ECO:0000313" key="12">
    <source>
        <dbReference type="EMBL" id="ADK84684.1"/>
    </source>
</evidence>
<dbReference type="InterPro" id="IPR003593">
    <property type="entry name" value="AAA+_ATPase"/>
</dbReference>
<feature type="domain" description="ABC transporter" evidence="11">
    <location>
        <begin position="262"/>
        <end position="479"/>
    </location>
</feature>
<dbReference type="InterPro" id="IPR003439">
    <property type="entry name" value="ABC_transporter-like_ATP-bd"/>
</dbReference>
<dbReference type="GO" id="GO:0005524">
    <property type="term" value="F:ATP binding"/>
    <property type="evidence" value="ECO:0007669"/>
    <property type="project" value="UniProtKB-KW"/>
</dbReference>
<dbReference type="EMBL" id="CP002085">
    <property type="protein sequence ID" value="ADK84684.1"/>
    <property type="molecule type" value="Genomic_DNA"/>
</dbReference>
<dbReference type="HOGENOM" id="CLU_000604_86_7_7"/>
<keyword evidence="9" id="KW-0472">Membrane</keyword>
<keyword evidence="13" id="KW-1185">Reference proteome</keyword>
<name>E1QGJ1_DESB2</name>
<keyword evidence="4" id="KW-1003">Cell membrane</keyword>
<dbReference type="KEGG" id="dbr:Deba_1316"/>
<evidence type="ECO:0000256" key="2">
    <source>
        <dbReference type="ARBA" id="ARBA00005417"/>
    </source>
</evidence>
<evidence type="ECO:0000256" key="9">
    <source>
        <dbReference type="ARBA" id="ARBA00023136"/>
    </source>
</evidence>
<comment type="similarity">
    <text evidence="2">Belongs to the ABC transporter superfamily.</text>
</comment>
<dbReference type="InterPro" id="IPR027417">
    <property type="entry name" value="P-loop_NTPase"/>
</dbReference>
<keyword evidence="5" id="KW-0677">Repeat</keyword>
<comment type="subcellular location">
    <subcellularLocation>
        <location evidence="1">Cell membrane</location>
        <topology evidence="1">Peripheral membrane protein</topology>
    </subcellularLocation>
</comment>
<keyword evidence="8" id="KW-1278">Translocase</keyword>
<dbReference type="InterPro" id="IPR017871">
    <property type="entry name" value="ABC_transporter-like_CS"/>
</dbReference>
<dbReference type="InterPro" id="IPR015856">
    <property type="entry name" value="ABC_transpr_CbiO/EcfA_su"/>
</dbReference>
<dbReference type="SMART" id="SM00382">
    <property type="entry name" value="AAA"/>
    <property type="match status" value="2"/>
</dbReference>
<keyword evidence="6" id="KW-0547">Nucleotide-binding</keyword>
<dbReference type="STRING" id="644282.Deba_1316"/>
<evidence type="ECO:0000256" key="3">
    <source>
        <dbReference type="ARBA" id="ARBA00022448"/>
    </source>
</evidence>
<dbReference type="GO" id="GO:0043190">
    <property type="term" value="C:ATP-binding cassette (ABC) transporter complex"/>
    <property type="evidence" value="ECO:0007669"/>
    <property type="project" value="TreeGrafter"/>
</dbReference>
<sequence>MKLLADKLSFRYAGGAGWALKDASLSLDHGQCVILAGPSGCGKSTLLKAFNGLIPHYEKGRRAGRVLLDGVDLAAMAMHQIARRVGAVFQNPRSQFFTTRVEDEIAFGCENLGTPRPLLRRKVDLAMSRLGLEGLGRRSVFGLSAGQRQKVILAAVLAMGVDALTLDEPSANLDQAALAELVGLLAELKAEGKTIVIAEHRCDYLRGLADRVVLLDDGRISAEIDAKAFFGQSAQEARRLGLRWPGDATPSDDPPASGGHDLALCALRYRHPGRPGDILRGVDLEAHGGRIVAVSGANGCGKTTLALTIAGLLKERGGAVRLDGRPCRPRQRLRRCRMVLQEADHQLFAESVQAELTMAGGAGQKTRVAELLRASGLERVAQCRPQALSGGQKQRLAVAAALAAQPDVLVLDEPTSGLDGHNLRGMAALLCQAAQAGTIVLAVTIDHQFIDACHARALCLEDGRILAQKPSQPSSTPRQGD</sequence>
<evidence type="ECO:0000256" key="1">
    <source>
        <dbReference type="ARBA" id="ARBA00004202"/>
    </source>
</evidence>
<evidence type="ECO:0000256" key="8">
    <source>
        <dbReference type="ARBA" id="ARBA00022967"/>
    </source>
</evidence>
<organism evidence="12 13">
    <name type="scientific">Desulfarculus baarsii (strain ATCC 33931 / DSM 2075 / LMG 7858 / VKM B-1802 / 2st14)</name>
    <dbReference type="NCBI Taxonomy" id="644282"/>
    <lineage>
        <taxon>Bacteria</taxon>
        <taxon>Pseudomonadati</taxon>
        <taxon>Thermodesulfobacteriota</taxon>
        <taxon>Desulfarculia</taxon>
        <taxon>Desulfarculales</taxon>
        <taxon>Desulfarculaceae</taxon>
        <taxon>Desulfarculus</taxon>
    </lineage>
</organism>
<dbReference type="PANTHER" id="PTHR43553">
    <property type="entry name" value="HEAVY METAL TRANSPORTER"/>
    <property type="match status" value="1"/>
</dbReference>
<dbReference type="GO" id="GO:0042626">
    <property type="term" value="F:ATPase-coupled transmembrane transporter activity"/>
    <property type="evidence" value="ECO:0007669"/>
    <property type="project" value="TreeGrafter"/>
</dbReference>
<dbReference type="InterPro" id="IPR050095">
    <property type="entry name" value="ECF_ABC_transporter_ATP-bd"/>
</dbReference>
<comment type="function">
    <text evidence="10">Probably part of an ABC transporter complex. Responsible for energy coupling to the transport system.</text>
</comment>
<reference evidence="12 13" key="1">
    <citation type="journal article" date="2010" name="Stand. Genomic Sci.">
        <title>Complete genome sequence of Desulfarculus baarsii type strain (2st14).</title>
        <authorList>
            <person name="Sun H."/>
            <person name="Spring S."/>
            <person name="Lapidus A."/>
            <person name="Davenport K."/>
            <person name="Del Rio T.G."/>
            <person name="Tice H."/>
            <person name="Nolan M."/>
            <person name="Copeland A."/>
            <person name="Cheng J.F."/>
            <person name="Lucas S."/>
            <person name="Tapia R."/>
            <person name="Goodwin L."/>
            <person name="Pitluck S."/>
            <person name="Ivanova N."/>
            <person name="Pagani I."/>
            <person name="Mavromatis K."/>
            <person name="Ovchinnikova G."/>
            <person name="Pati A."/>
            <person name="Chen A."/>
            <person name="Palaniappan K."/>
            <person name="Hauser L."/>
            <person name="Chang Y.J."/>
            <person name="Jeffries C.D."/>
            <person name="Detter J.C."/>
            <person name="Han C."/>
            <person name="Rohde M."/>
            <person name="Brambilla E."/>
            <person name="Goker M."/>
            <person name="Woyke T."/>
            <person name="Bristow J."/>
            <person name="Eisen J.A."/>
            <person name="Markowitz V."/>
            <person name="Hugenholtz P."/>
            <person name="Kyrpides N.C."/>
            <person name="Klenk H.P."/>
            <person name="Land M."/>
        </authorList>
    </citation>
    <scope>NUCLEOTIDE SEQUENCE [LARGE SCALE GENOMIC DNA]</scope>
    <source>
        <strain evidence="13">ATCC 33931 / DSM 2075 / LMG 7858 / VKM B-1802 / 2st14</strain>
    </source>
</reference>
<gene>
    <name evidence="12" type="ordered locus">Deba_1316</name>
</gene>
<dbReference type="GO" id="GO:0016887">
    <property type="term" value="F:ATP hydrolysis activity"/>
    <property type="evidence" value="ECO:0007669"/>
    <property type="project" value="InterPro"/>
</dbReference>
<dbReference type="Proteomes" id="UP000009047">
    <property type="component" value="Chromosome"/>
</dbReference>
<evidence type="ECO:0000256" key="7">
    <source>
        <dbReference type="ARBA" id="ARBA00022840"/>
    </source>
</evidence>
<feature type="domain" description="ABC transporter" evidence="11">
    <location>
        <begin position="3"/>
        <end position="242"/>
    </location>
</feature>
<evidence type="ECO:0000256" key="4">
    <source>
        <dbReference type="ARBA" id="ARBA00022475"/>
    </source>
</evidence>
<dbReference type="PROSITE" id="PS00211">
    <property type="entry name" value="ABC_TRANSPORTER_1"/>
    <property type="match status" value="2"/>
</dbReference>
<proteinExistence type="inferred from homology"/>
<dbReference type="SUPFAM" id="SSF52540">
    <property type="entry name" value="P-loop containing nucleoside triphosphate hydrolases"/>
    <property type="match status" value="2"/>
</dbReference>
<evidence type="ECO:0000259" key="11">
    <source>
        <dbReference type="PROSITE" id="PS50893"/>
    </source>
</evidence>
<keyword evidence="3" id="KW-0813">Transport</keyword>
<evidence type="ECO:0000256" key="5">
    <source>
        <dbReference type="ARBA" id="ARBA00022737"/>
    </source>
</evidence>
<dbReference type="Pfam" id="PF00005">
    <property type="entry name" value="ABC_tran"/>
    <property type="match status" value="2"/>
</dbReference>
<evidence type="ECO:0000256" key="6">
    <source>
        <dbReference type="ARBA" id="ARBA00022741"/>
    </source>
</evidence>
<keyword evidence="7" id="KW-0067">ATP-binding</keyword>
<dbReference type="Gene3D" id="3.40.50.300">
    <property type="entry name" value="P-loop containing nucleotide triphosphate hydrolases"/>
    <property type="match status" value="2"/>
</dbReference>
<dbReference type="PROSITE" id="PS50893">
    <property type="entry name" value="ABC_TRANSPORTER_2"/>
    <property type="match status" value="2"/>
</dbReference>
<accession>E1QGJ1</accession>
<dbReference type="RefSeq" id="WP_013258137.1">
    <property type="nucleotide sequence ID" value="NC_014365.1"/>
</dbReference>